<evidence type="ECO:0000313" key="11">
    <source>
        <dbReference type="EMBL" id="CAD7411295.1"/>
    </source>
</evidence>
<dbReference type="GO" id="GO:0004984">
    <property type="term" value="F:olfactory receptor activity"/>
    <property type="evidence" value="ECO:0007669"/>
    <property type="project" value="InterPro"/>
</dbReference>
<dbReference type="InterPro" id="IPR004117">
    <property type="entry name" value="7tm6_olfct_rcpt"/>
</dbReference>
<organism evidence="11">
    <name type="scientific">Timema poppense</name>
    <name type="common">Walking stick</name>
    <dbReference type="NCBI Taxonomy" id="170557"/>
    <lineage>
        <taxon>Eukaryota</taxon>
        <taxon>Metazoa</taxon>
        <taxon>Ecdysozoa</taxon>
        <taxon>Arthropoda</taxon>
        <taxon>Hexapoda</taxon>
        <taxon>Insecta</taxon>
        <taxon>Pterygota</taxon>
        <taxon>Neoptera</taxon>
        <taxon>Polyneoptera</taxon>
        <taxon>Phasmatodea</taxon>
        <taxon>Timematodea</taxon>
        <taxon>Timematoidea</taxon>
        <taxon>Timematidae</taxon>
        <taxon>Timema</taxon>
    </lineage>
</organism>
<dbReference type="Pfam" id="PF02949">
    <property type="entry name" value="7tm_6"/>
    <property type="match status" value="1"/>
</dbReference>
<keyword evidence="9" id="KW-0807">Transducer</keyword>
<keyword evidence="5" id="KW-0552">Olfaction</keyword>
<comment type="subcellular location">
    <subcellularLocation>
        <location evidence="1">Cell membrane</location>
        <topology evidence="1">Multi-pass membrane protein</topology>
    </subcellularLocation>
</comment>
<gene>
    <name evidence="11" type="ORF">TPSB3V08_LOCUS7801</name>
</gene>
<dbReference type="PANTHER" id="PTHR21137:SF35">
    <property type="entry name" value="ODORANT RECEPTOR 19A-RELATED"/>
    <property type="match status" value="1"/>
</dbReference>
<dbReference type="GO" id="GO:0005886">
    <property type="term" value="C:plasma membrane"/>
    <property type="evidence" value="ECO:0007669"/>
    <property type="project" value="UniProtKB-SubCell"/>
</dbReference>
<dbReference type="PANTHER" id="PTHR21137">
    <property type="entry name" value="ODORANT RECEPTOR"/>
    <property type="match status" value="1"/>
</dbReference>
<evidence type="ECO:0000256" key="3">
    <source>
        <dbReference type="ARBA" id="ARBA00022606"/>
    </source>
</evidence>
<evidence type="ECO:0000256" key="5">
    <source>
        <dbReference type="ARBA" id="ARBA00022725"/>
    </source>
</evidence>
<protein>
    <recommendedName>
        <fullName evidence="12">Odorant receptor</fullName>
    </recommendedName>
</protein>
<dbReference type="AlphaFoldDB" id="A0A7R9DB03"/>
<dbReference type="GO" id="GO:0005549">
    <property type="term" value="F:odorant binding"/>
    <property type="evidence" value="ECO:0007669"/>
    <property type="project" value="InterPro"/>
</dbReference>
<evidence type="ECO:0000256" key="7">
    <source>
        <dbReference type="ARBA" id="ARBA00023136"/>
    </source>
</evidence>
<sequence>MSGLGVVVRRSGGGQEDGSTPTGALTFYHFLADDAQSGINHISSSLLRSIMENQKTQEINNKWLGTSIMALKFGGGWRVATSSRLYYGYSLLIFLLYGVYFVLTAIRIYQVKDDANHVISIINVSLFHAGAFLKTISVMLARKRMEALCVRLERNYHQMEQGKTLNDSPKVSDDIIRKMRLFNVSMIISVGISGIIWSLTTMAYSSERSGKADCKRHLPLDIYFPYNWCDSPAYEITSIYLTFDLTLAYYLNIVVDSFFFTLIAHTSGQLQALTTMLVDIKNYILTSSPPINIREMDGTVVRTHQDSEKSYANFGVLEGNRIENMTQTHSIWKTRHFLKTDAELNRRLVKCVELHVEINSYEKLAKRFVKIGNINTGRDFPVCIADLYLSLSNSMPPRGVCLQHDPASAPAHLFPLVQSVRPDTLSERFAKEVGSIIGSPMVIEFGELTLMICFQLFESVTKEKTFFNTFKFINTAMVALSVLYIYCRLGENVNTWLSTKQECEKRIVRCTPESTPNAALITARTRAFTENV</sequence>
<evidence type="ECO:0000256" key="6">
    <source>
        <dbReference type="ARBA" id="ARBA00022989"/>
    </source>
</evidence>
<keyword evidence="2" id="KW-1003">Cell membrane</keyword>
<accession>A0A7R9DB03</accession>
<feature type="transmembrane region" description="Helical" evidence="10">
    <location>
        <begin position="86"/>
        <end position="106"/>
    </location>
</feature>
<name>A0A7R9DB03_TIMPO</name>
<evidence type="ECO:0000256" key="1">
    <source>
        <dbReference type="ARBA" id="ARBA00004651"/>
    </source>
</evidence>
<evidence type="ECO:0000256" key="2">
    <source>
        <dbReference type="ARBA" id="ARBA00022475"/>
    </source>
</evidence>
<evidence type="ECO:0008006" key="12">
    <source>
        <dbReference type="Google" id="ProtNLM"/>
    </source>
</evidence>
<dbReference type="EMBL" id="OD005269">
    <property type="protein sequence ID" value="CAD7411295.1"/>
    <property type="molecule type" value="Genomic_DNA"/>
</dbReference>
<evidence type="ECO:0000256" key="9">
    <source>
        <dbReference type="ARBA" id="ARBA00023224"/>
    </source>
</evidence>
<evidence type="ECO:0000256" key="4">
    <source>
        <dbReference type="ARBA" id="ARBA00022692"/>
    </source>
</evidence>
<dbReference type="GO" id="GO:0007165">
    <property type="term" value="P:signal transduction"/>
    <property type="evidence" value="ECO:0007669"/>
    <property type="project" value="UniProtKB-KW"/>
</dbReference>
<proteinExistence type="predicted"/>
<keyword evidence="3" id="KW-0716">Sensory transduction</keyword>
<feature type="transmembrane region" description="Helical" evidence="10">
    <location>
        <begin position="181"/>
        <end position="199"/>
    </location>
</feature>
<feature type="transmembrane region" description="Helical" evidence="10">
    <location>
        <begin position="118"/>
        <end position="141"/>
    </location>
</feature>
<keyword evidence="4 10" id="KW-0812">Transmembrane</keyword>
<keyword evidence="7 10" id="KW-0472">Membrane</keyword>
<keyword evidence="6 10" id="KW-1133">Transmembrane helix</keyword>
<evidence type="ECO:0000256" key="8">
    <source>
        <dbReference type="ARBA" id="ARBA00023170"/>
    </source>
</evidence>
<keyword evidence="8" id="KW-0675">Receptor</keyword>
<reference evidence="11" key="1">
    <citation type="submission" date="2020-11" db="EMBL/GenBank/DDBJ databases">
        <authorList>
            <person name="Tran Van P."/>
        </authorList>
    </citation>
    <scope>NUCLEOTIDE SEQUENCE</scope>
</reference>
<evidence type="ECO:0000256" key="10">
    <source>
        <dbReference type="SAM" id="Phobius"/>
    </source>
</evidence>